<reference evidence="1" key="1">
    <citation type="submission" date="2020-05" db="EMBL/GenBank/DDBJ databases">
        <authorList>
            <person name="Chiriac C."/>
            <person name="Salcher M."/>
            <person name="Ghai R."/>
            <person name="Kavagutti S V."/>
        </authorList>
    </citation>
    <scope>NUCLEOTIDE SEQUENCE</scope>
</reference>
<dbReference type="InterPro" id="IPR029063">
    <property type="entry name" value="SAM-dependent_MTases_sf"/>
</dbReference>
<dbReference type="InterPro" id="IPR006342">
    <property type="entry name" value="FkbM_mtfrase"/>
</dbReference>
<name>A0A6J7H446_9ZZZZ</name>
<gene>
    <name evidence="1" type="ORF">UFOPK3614_00311</name>
</gene>
<dbReference type="NCBIfam" id="TIGR01444">
    <property type="entry name" value="fkbM_fam"/>
    <property type="match status" value="1"/>
</dbReference>
<dbReference type="AlphaFoldDB" id="A0A6J7H446"/>
<dbReference type="Gene3D" id="3.40.50.150">
    <property type="entry name" value="Vaccinia Virus protein VP39"/>
    <property type="match status" value="1"/>
</dbReference>
<accession>A0A6J7H446</accession>
<evidence type="ECO:0000313" key="1">
    <source>
        <dbReference type="EMBL" id="CAB4911503.1"/>
    </source>
</evidence>
<proteinExistence type="predicted"/>
<sequence length="332" mass="37973">MFYIKRWIPMTKLFPIKSFPKRLLVKWIFIFDNIFWFIKRKFGFSPTQIVGVTPSGNTLLKLNRKFPIGDSGFIVELPRDDVIFRSVSRSGSWEIEESEFLARGLKKACQKPNSKTALLDFGANTGLVTLQAMNISKTRNEVFLFEPIPRHASAIRNNLKNLTNIQINEFALSDRNGSAEIFTEKWNQGNTSLINSVVAPKGKIVNNIELRDTAEYCEEFLHGFDSYVIKCDTQGMDPLILSRIPQRIWEKVECAVIEVWALPEIDEVDVKNLLSMWEGFEYASWAPNSNKSITLNEVSKFWLRKSGLENGNLFLSKTARPNAGVASHFRHS</sequence>
<protein>
    <submittedName>
        <fullName evidence="1">Unannotated protein</fullName>
    </submittedName>
</protein>
<dbReference type="EMBL" id="CAFBMS010000009">
    <property type="protein sequence ID" value="CAB4911503.1"/>
    <property type="molecule type" value="Genomic_DNA"/>
</dbReference>
<organism evidence="1">
    <name type="scientific">freshwater metagenome</name>
    <dbReference type="NCBI Taxonomy" id="449393"/>
    <lineage>
        <taxon>unclassified sequences</taxon>
        <taxon>metagenomes</taxon>
        <taxon>ecological metagenomes</taxon>
    </lineage>
</organism>
<dbReference type="SUPFAM" id="SSF53335">
    <property type="entry name" value="S-adenosyl-L-methionine-dependent methyltransferases"/>
    <property type="match status" value="1"/>
</dbReference>